<name>A0ABT0VLI3_9LACO</name>
<feature type="domain" description="SprT-like" evidence="1">
    <location>
        <begin position="4"/>
        <end position="144"/>
    </location>
</feature>
<keyword evidence="3" id="KW-1185">Reference proteome</keyword>
<dbReference type="SMART" id="SM00731">
    <property type="entry name" value="SprT"/>
    <property type="match status" value="1"/>
</dbReference>
<dbReference type="Pfam" id="PF10263">
    <property type="entry name" value="SprT-like"/>
    <property type="match status" value="1"/>
</dbReference>
<accession>A0ABT0VLI3</accession>
<dbReference type="EMBL" id="JAGMVS010000073">
    <property type="protein sequence ID" value="MCM2437993.1"/>
    <property type="molecule type" value="Genomic_DNA"/>
</dbReference>
<evidence type="ECO:0000313" key="2">
    <source>
        <dbReference type="EMBL" id="MCM2437993.1"/>
    </source>
</evidence>
<dbReference type="RefSeq" id="WP_205143403.1">
    <property type="nucleotide sequence ID" value="NZ_JAFBDN010000005.1"/>
</dbReference>
<evidence type="ECO:0000313" key="3">
    <source>
        <dbReference type="Proteomes" id="UP001057481"/>
    </source>
</evidence>
<organism evidence="2 3">
    <name type="scientific">Periweissella beninensis</name>
    <dbReference type="NCBI Taxonomy" id="504936"/>
    <lineage>
        <taxon>Bacteria</taxon>
        <taxon>Bacillati</taxon>
        <taxon>Bacillota</taxon>
        <taxon>Bacilli</taxon>
        <taxon>Lactobacillales</taxon>
        <taxon>Lactobacillaceae</taxon>
        <taxon>Periweissella</taxon>
    </lineage>
</organism>
<dbReference type="Proteomes" id="UP001057481">
    <property type="component" value="Unassembled WGS sequence"/>
</dbReference>
<dbReference type="NCBIfam" id="NF003339">
    <property type="entry name" value="PRK04351.1"/>
    <property type="match status" value="1"/>
</dbReference>
<sequence length="144" mass="16623">MTTQELQKLVETISLMAFNKPFSDQASFNVRLKTTGGRYLLQSHNIEINPRIVELDDSSVLVGIIKHELVHYHLHQLGVMHTHASVEFKALLNEVDGLRYTPVMHPVKRYQYQCGKCGLKYFRQRKIDLNKYHCGKCLGALKKI</sequence>
<dbReference type="Pfam" id="PF17283">
    <property type="entry name" value="Zn_ribbon_SprT"/>
    <property type="match status" value="1"/>
</dbReference>
<reference evidence="2" key="1">
    <citation type="submission" date="2021-04" db="EMBL/GenBank/DDBJ databases">
        <title>Taxonomic assessment of Weissella genus.</title>
        <authorList>
            <person name="Fanelli F."/>
            <person name="Chieffi D."/>
            <person name="Dell'Aquila A."/>
            <person name="Gyu-Sung C."/>
            <person name="Franz C.M.A.P."/>
            <person name="Fusco V."/>
        </authorList>
    </citation>
    <scope>NUCLEOTIDE SEQUENCE</scope>
    <source>
        <strain evidence="2">LMG 25373</strain>
    </source>
</reference>
<comment type="caution">
    <text evidence="2">The sequence shown here is derived from an EMBL/GenBank/DDBJ whole genome shotgun (WGS) entry which is preliminary data.</text>
</comment>
<dbReference type="InterPro" id="IPR035240">
    <property type="entry name" value="SprT_Zn_ribbon"/>
</dbReference>
<proteinExistence type="predicted"/>
<evidence type="ECO:0000259" key="1">
    <source>
        <dbReference type="SMART" id="SM00731"/>
    </source>
</evidence>
<gene>
    <name evidence="2" type="ORF">KAK10_08745</name>
</gene>
<dbReference type="InterPro" id="IPR006640">
    <property type="entry name" value="SprT-like_domain"/>
</dbReference>
<protein>
    <submittedName>
        <fullName evidence="2">SprT family protein</fullName>
    </submittedName>
</protein>